<evidence type="ECO:0000313" key="12">
    <source>
        <dbReference type="EMBL" id="RZC69368.1"/>
    </source>
</evidence>
<evidence type="ECO:0000256" key="3">
    <source>
        <dbReference type="ARBA" id="ARBA00022829"/>
    </source>
</evidence>
<evidence type="ECO:0000256" key="1">
    <source>
        <dbReference type="ARBA" id="ARBA00013184"/>
    </source>
</evidence>
<dbReference type="GO" id="GO:0004402">
    <property type="term" value="F:histone acetyltransferase activity"/>
    <property type="evidence" value="ECO:0007669"/>
    <property type="project" value="TreeGrafter"/>
</dbReference>
<keyword evidence="2" id="KW-0808">Transferase</keyword>
<evidence type="ECO:0000259" key="11">
    <source>
        <dbReference type="PROSITE" id="PS51186"/>
    </source>
</evidence>
<evidence type="ECO:0000256" key="6">
    <source>
        <dbReference type="ARBA" id="ARBA00025774"/>
    </source>
</evidence>
<dbReference type="Gene3D" id="3.40.630.30">
    <property type="match status" value="1"/>
</dbReference>
<dbReference type="GO" id="GO:0000139">
    <property type="term" value="C:Golgi membrane"/>
    <property type="evidence" value="ECO:0007669"/>
    <property type="project" value="TreeGrafter"/>
</dbReference>
<dbReference type="AlphaFoldDB" id="A0A4Y7KBH6"/>
<keyword evidence="13" id="KW-1185">Reference proteome</keyword>
<evidence type="ECO:0000256" key="4">
    <source>
        <dbReference type="ARBA" id="ARBA00022853"/>
    </source>
</evidence>
<dbReference type="PANTHER" id="PTHR14744:SF15">
    <property type="entry name" value="N-ALPHA-ACETYLTRANSFERASE 60"/>
    <property type="match status" value="1"/>
</dbReference>
<dbReference type="EC" id="2.3.1.48" evidence="1"/>
<name>A0A4Y7KBH6_PAPSO</name>
<comment type="similarity">
    <text evidence="6">Belongs to the acetyltransferase family. NAA60 subfamily.</text>
</comment>
<evidence type="ECO:0000256" key="8">
    <source>
        <dbReference type="ARBA" id="ARBA00026144"/>
    </source>
</evidence>
<evidence type="ECO:0000256" key="9">
    <source>
        <dbReference type="ARBA" id="ARBA00048017"/>
    </source>
</evidence>
<reference evidence="12 13" key="1">
    <citation type="journal article" date="2018" name="Science">
        <title>The opium poppy genome and morphinan production.</title>
        <authorList>
            <person name="Guo L."/>
            <person name="Winzer T."/>
            <person name="Yang X."/>
            <person name="Li Y."/>
            <person name="Ning Z."/>
            <person name="He Z."/>
            <person name="Teodor R."/>
            <person name="Lu Y."/>
            <person name="Bowser T.A."/>
            <person name="Graham I.A."/>
            <person name="Ye K."/>
        </authorList>
    </citation>
    <scope>NUCLEOTIDE SEQUENCE [LARGE SCALE GENOMIC DNA]</scope>
    <source>
        <strain evidence="13">cv. HN1</strain>
        <tissue evidence="12">Leaves</tissue>
    </source>
</reference>
<accession>A0A4Y7KBH6</accession>
<keyword evidence="5" id="KW-0012">Acyltransferase</keyword>
<dbReference type="EMBL" id="CM010721">
    <property type="protein sequence ID" value="RZC69368.1"/>
    <property type="molecule type" value="Genomic_DNA"/>
</dbReference>
<dbReference type="Proteomes" id="UP000316621">
    <property type="component" value="Chromosome 7"/>
</dbReference>
<dbReference type="CDD" id="cd04301">
    <property type="entry name" value="NAT_SF"/>
    <property type="match status" value="1"/>
</dbReference>
<evidence type="ECO:0000256" key="2">
    <source>
        <dbReference type="ARBA" id="ARBA00022679"/>
    </source>
</evidence>
<dbReference type="GO" id="GO:0120518">
    <property type="term" value="F:protein N-terminal-methionine acetyltransferase activity"/>
    <property type="evidence" value="ECO:0007669"/>
    <property type="project" value="UniProtKB-EC"/>
</dbReference>
<dbReference type="Gramene" id="RZC69368">
    <property type="protein sequence ID" value="RZC69368"/>
    <property type="gene ID" value="C5167_032563"/>
</dbReference>
<gene>
    <name evidence="12" type="ORF">C5167_032563</name>
</gene>
<protein>
    <recommendedName>
        <fullName evidence="8">N-alpha-acetyltransferase 60</fullName>
        <ecNumber evidence="7">2.3.1.259</ecNumber>
        <ecNumber evidence="1">2.3.1.48</ecNumber>
    </recommendedName>
</protein>
<dbReference type="PANTHER" id="PTHR14744">
    <property type="entry name" value="N-ALPHA-ACETYLTRANSFERASE 60"/>
    <property type="match status" value="1"/>
</dbReference>
<dbReference type="InterPro" id="IPR045141">
    <property type="entry name" value="NAA60-like"/>
</dbReference>
<dbReference type="SUPFAM" id="SSF55729">
    <property type="entry name" value="Acyl-CoA N-acyltransferases (Nat)"/>
    <property type="match status" value="1"/>
</dbReference>
<evidence type="ECO:0000256" key="10">
    <source>
        <dbReference type="ARBA" id="ARBA00048848"/>
    </source>
</evidence>
<proteinExistence type="inferred from homology"/>
<evidence type="ECO:0000313" key="13">
    <source>
        <dbReference type="Proteomes" id="UP000316621"/>
    </source>
</evidence>
<dbReference type="OrthoDB" id="47374at2759"/>
<comment type="catalytic activity">
    <reaction evidence="9">
        <text>L-lysyl-[protein] + acetyl-CoA = N(6)-acetyl-L-lysyl-[protein] + CoA + H(+)</text>
        <dbReference type="Rhea" id="RHEA:45948"/>
        <dbReference type="Rhea" id="RHEA-COMP:9752"/>
        <dbReference type="Rhea" id="RHEA-COMP:10731"/>
        <dbReference type="ChEBI" id="CHEBI:15378"/>
        <dbReference type="ChEBI" id="CHEBI:29969"/>
        <dbReference type="ChEBI" id="CHEBI:57287"/>
        <dbReference type="ChEBI" id="CHEBI:57288"/>
        <dbReference type="ChEBI" id="CHEBI:61930"/>
        <dbReference type="EC" id="2.3.1.48"/>
    </reaction>
</comment>
<feature type="domain" description="N-acetyltransferase" evidence="11">
    <location>
        <begin position="6"/>
        <end position="179"/>
    </location>
</feature>
<dbReference type="EC" id="2.3.1.259" evidence="7"/>
<keyword evidence="3" id="KW-0159">Chromosome partition</keyword>
<sequence length="247" mass="28281">MVDQDIVYRQLRPSDIGVLERIHCDLFPIRYESEFFHNAVSGRDIVSWGAVDCSRTDGRSDELVGFVTARTILANDSEIGDMLRYDPTRTDQTLVYILTLGVVESYRNRGIAAALTREVIKYASNLAHCQAVYLHVISYNNPAIQFYKKLCFKFVRRLSGFYYIQGQHYDSLLFVYYVNGGRSPCSPLEIVATVAAYVKSFFKLMVTRLWKSEEKVSRWSKCKESSRLLTAQNKRNITSDSDGCQCV</sequence>
<dbReference type="InterPro" id="IPR016181">
    <property type="entry name" value="Acyl_CoA_acyltransferase"/>
</dbReference>
<evidence type="ECO:0000256" key="5">
    <source>
        <dbReference type="ARBA" id="ARBA00023315"/>
    </source>
</evidence>
<dbReference type="STRING" id="3469.A0A4Y7KBH6"/>
<dbReference type="Pfam" id="PF00583">
    <property type="entry name" value="Acetyltransf_1"/>
    <property type="match status" value="1"/>
</dbReference>
<dbReference type="GO" id="GO:0007059">
    <property type="term" value="P:chromosome segregation"/>
    <property type="evidence" value="ECO:0007669"/>
    <property type="project" value="UniProtKB-KW"/>
</dbReference>
<dbReference type="InterPro" id="IPR000182">
    <property type="entry name" value="GNAT_dom"/>
</dbReference>
<dbReference type="PROSITE" id="PS51186">
    <property type="entry name" value="GNAT"/>
    <property type="match status" value="1"/>
</dbReference>
<keyword evidence="4" id="KW-0156">Chromatin regulator</keyword>
<dbReference type="FunFam" id="3.40.630.30:FF:000041">
    <property type="entry name" value="Histone acetyltransferase MCC1 isoform A"/>
    <property type="match status" value="1"/>
</dbReference>
<dbReference type="OMA" id="IHFYKKM"/>
<comment type="catalytic activity">
    <reaction evidence="10">
        <text>N-terminal L-methionyl-[transmembrane protein] + acetyl-CoA = N-terminal N(alpha)-acetyl-L-methionyl-[transmembrane protein] + CoA + H(+)</text>
        <dbReference type="Rhea" id="RHEA:50604"/>
        <dbReference type="Rhea" id="RHEA-COMP:12745"/>
        <dbReference type="Rhea" id="RHEA-COMP:12746"/>
        <dbReference type="ChEBI" id="CHEBI:15378"/>
        <dbReference type="ChEBI" id="CHEBI:57287"/>
        <dbReference type="ChEBI" id="CHEBI:57288"/>
        <dbReference type="ChEBI" id="CHEBI:64731"/>
        <dbReference type="ChEBI" id="CHEBI:133414"/>
        <dbReference type="EC" id="2.3.1.259"/>
    </reaction>
</comment>
<evidence type="ECO:0000256" key="7">
    <source>
        <dbReference type="ARBA" id="ARBA00026111"/>
    </source>
</evidence>
<organism evidence="12 13">
    <name type="scientific">Papaver somniferum</name>
    <name type="common">Opium poppy</name>
    <dbReference type="NCBI Taxonomy" id="3469"/>
    <lineage>
        <taxon>Eukaryota</taxon>
        <taxon>Viridiplantae</taxon>
        <taxon>Streptophyta</taxon>
        <taxon>Embryophyta</taxon>
        <taxon>Tracheophyta</taxon>
        <taxon>Spermatophyta</taxon>
        <taxon>Magnoliopsida</taxon>
        <taxon>Ranunculales</taxon>
        <taxon>Papaveraceae</taxon>
        <taxon>Papaveroideae</taxon>
        <taxon>Papaver</taxon>
    </lineage>
</organism>